<dbReference type="EMBL" id="VVUY01000001">
    <property type="protein sequence ID" value="KAA2564216.1"/>
    <property type="molecule type" value="Genomic_DNA"/>
</dbReference>
<keyword evidence="1" id="KW-0732">Signal</keyword>
<proteinExistence type="predicted"/>
<evidence type="ECO:0000313" key="3">
    <source>
        <dbReference type="Proteomes" id="UP000323119"/>
    </source>
</evidence>
<dbReference type="Proteomes" id="UP000323119">
    <property type="component" value="Unassembled WGS sequence"/>
</dbReference>
<dbReference type="AlphaFoldDB" id="A0A9P3ZM96"/>
<feature type="chain" id="PRO_5040334394" description="Lipoprotein" evidence="1">
    <location>
        <begin position="25"/>
        <end position="220"/>
    </location>
</feature>
<name>A0A9P3ZM96_9BACT</name>
<feature type="signal peptide" evidence="1">
    <location>
        <begin position="1"/>
        <end position="24"/>
    </location>
</feature>
<evidence type="ECO:0008006" key="4">
    <source>
        <dbReference type="Google" id="ProtNLM"/>
    </source>
</evidence>
<sequence length="220" mass="25395">MIKLKKMMKKWLLSGCLLTLMACGQVPQERIDSLKETIADYEENGAGAEMPEEFRALQESFAEVERSVEAEKEKMFSSYSAVEQKMAQIEKQLDDMAFTINARSDRFQKVYKKFAREVSLGLLMYASLPKDKARSLPKEMKDDLQRALQPALLLRELMKAETYAQKHEILDPHVEKMEKLNQTMKPWLSEQKYDEILKKVEAQLKKTNLSDDGQIGFGAF</sequence>
<gene>
    <name evidence="2" type="ORF">F2S36_00255</name>
</gene>
<accession>A0A9P3ZM96</accession>
<dbReference type="PROSITE" id="PS51257">
    <property type="entry name" value="PROKAR_LIPOPROTEIN"/>
    <property type="match status" value="1"/>
</dbReference>
<comment type="caution">
    <text evidence="2">The sequence shown here is derived from an EMBL/GenBank/DDBJ whole genome shotgun (WGS) entry which is preliminary data.</text>
</comment>
<protein>
    <recommendedName>
        <fullName evidence="4">Lipoprotein</fullName>
    </recommendedName>
</protein>
<dbReference type="RefSeq" id="WP_055202619.1">
    <property type="nucleotide sequence ID" value="NZ_JBDMOQ010000006.1"/>
</dbReference>
<organism evidence="2 3">
    <name type="scientific">Alistipes onderdonkii</name>
    <dbReference type="NCBI Taxonomy" id="328813"/>
    <lineage>
        <taxon>Bacteria</taxon>
        <taxon>Pseudomonadati</taxon>
        <taxon>Bacteroidota</taxon>
        <taxon>Bacteroidia</taxon>
        <taxon>Bacteroidales</taxon>
        <taxon>Rikenellaceae</taxon>
        <taxon>Alistipes</taxon>
    </lineage>
</organism>
<evidence type="ECO:0000313" key="2">
    <source>
        <dbReference type="EMBL" id="KAA2564216.1"/>
    </source>
</evidence>
<evidence type="ECO:0000256" key="1">
    <source>
        <dbReference type="SAM" id="SignalP"/>
    </source>
</evidence>
<reference evidence="2 3" key="1">
    <citation type="journal article" date="2019" name="Nat. Med.">
        <title>A library of human gut bacterial isolates paired with longitudinal multiomics data enables mechanistic microbiome research.</title>
        <authorList>
            <person name="Poyet M."/>
            <person name="Groussin M."/>
            <person name="Gibbons S.M."/>
            <person name="Avila-Pacheco J."/>
            <person name="Jiang X."/>
            <person name="Kearney S.M."/>
            <person name="Perrotta A.R."/>
            <person name="Berdy B."/>
            <person name="Zhao S."/>
            <person name="Lieberman T.D."/>
            <person name="Swanson P.K."/>
            <person name="Smith M."/>
            <person name="Roesemann S."/>
            <person name="Alexander J.E."/>
            <person name="Rich S.A."/>
            <person name="Livny J."/>
            <person name="Vlamakis H."/>
            <person name="Clish C."/>
            <person name="Bullock K."/>
            <person name="Deik A."/>
            <person name="Scott J."/>
            <person name="Pierce K.A."/>
            <person name="Xavier R.J."/>
            <person name="Alm E.J."/>
        </authorList>
    </citation>
    <scope>NUCLEOTIDE SEQUENCE [LARGE SCALE GENOMIC DNA]</scope>
    <source>
        <strain evidence="2 3">BIOML-A204</strain>
    </source>
</reference>